<feature type="region of interest" description="Disordered" evidence="11">
    <location>
        <begin position="464"/>
        <end position="487"/>
    </location>
</feature>
<keyword evidence="16" id="KW-1185">Reference proteome</keyword>
<keyword evidence="8" id="KW-0325">Glycoprotein</keyword>
<feature type="transmembrane region" description="Helical" evidence="12">
    <location>
        <begin position="243"/>
        <end position="261"/>
    </location>
</feature>
<dbReference type="Gramene" id="OGLUM06G06060.3">
    <property type="protein sequence ID" value="OGLUM06G06060.3"/>
    <property type="gene ID" value="OGLUM06G06060"/>
</dbReference>
<dbReference type="GO" id="GO:0015276">
    <property type="term" value="F:ligand-gated monoatomic ion channel activity"/>
    <property type="evidence" value="ECO:0007669"/>
    <property type="project" value="InterPro"/>
</dbReference>
<dbReference type="Pfam" id="PF00060">
    <property type="entry name" value="Lig_chan"/>
    <property type="match status" value="1"/>
</dbReference>
<keyword evidence="7" id="KW-0675">Receptor</keyword>
<feature type="region of interest" description="Disordered" evidence="11">
    <location>
        <begin position="499"/>
        <end position="536"/>
    </location>
</feature>
<dbReference type="SUPFAM" id="SSF53850">
    <property type="entry name" value="Periplasmic binding protein-like II"/>
    <property type="match status" value="1"/>
</dbReference>
<comment type="subcellular location">
    <subcellularLocation>
        <location evidence="1">Membrane</location>
        <topology evidence="1">Multi-pass membrane protein</topology>
    </subcellularLocation>
</comment>
<dbReference type="CDD" id="cd13686">
    <property type="entry name" value="GluR_Plant"/>
    <property type="match status" value="1"/>
</dbReference>
<feature type="signal peptide" evidence="13">
    <location>
        <begin position="1"/>
        <end position="24"/>
    </location>
</feature>
<feature type="compositionally biased region" description="Polar residues" evidence="11">
    <location>
        <begin position="476"/>
        <end position="485"/>
    </location>
</feature>
<evidence type="ECO:0000256" key="6">
    <source>
        <dbReference type="ARBA" id="ARBA00023136"/>
    </source>
</evidence>
<keyword evidence="3 12" id="KW-0812">Transmembrane</keyword>
<protein>
    <recommendedName>
        <fullName evidence="14">Ionotropic glutamate receptor C-terminal domain-containing protein</fullName>
    </recommendedName>
</protein>
<dbReference type="InterPro" id="IPR001320">
    <property type="entry name" value="Iontro_rcpt_C"/>
</dbReference>
<evidence type="ECO:0000259" key="14">
    <source>
        <dbReference type="SMART" id="SM00079"/>
    </source>
</evidence>
<keyword evidence="10" id="KW-0407">Ion channel</keyword>
<sequence>MEEHCRLAMAAAFVILLTVRSSPAMAMAAAATEVHSLGLNRNETERINAGVRRNLGGLPEVYHKKLKIAVPLKHGFRAFVNVSDQGVTGYCIDLFEAAVNRLPYRLIYEFVVFDRSYDELVQSVSSGINDAAVGDITIIADRASHVEFTMPYTESGVSMLVLAENESESKIEWVFLKPLTKELWFATVIIFLFTALVIWIIEHPRNMEYQGSNTRQLSTALYFAFSTLTFSHGQIIKSPLSKIVVVIWCFVVLVLVQSYTASFSSILTVKRFQPSVTDLDQLLNNGDYVGYQEGSFVNSFLTRRGFSERRLRSYTKKQEYAEALRKGSKSGGVSAIVDEIPYLTAIVSDPRYQKEFQMLKRIYKTPGFGFVFPPGFPLVHNLSTAMLDVTSGDEGSRMEVKWFGAEAVSPSNAIPNTDSTPLTLQSFSGLFIIYEFMSALMLMISISMSVLAQYTKIRVSDVQSPGVDDGNGAHEGSNQAQNSMGNGFVADRPLREIRIDDSSQDIHGSVERADGEEPRPIQNGSVPANSTQTIVS</sequence>
<evidence type="ECO:0000256" key="12">
    <source>
        <dbReference type="SAM" id="Phobius"/>
    </source>
</evidence>
<feature type="compositionally biased region" description="Polar residues" evidence="11">
    <location>
        <begin position="522"/>
        <end position="536"/>
    </location>
</feature>
<feature type="transmembrane region" description="Helical" evidence="12">
    <location>
        <begin position="431"/>
        <end position="454"/>
    </location>
</feature>
<dbReference type="InterPro" id="IPR015683">
    <property type="entry name" value="Ionotropic_Glu_rcpt"/>
</dbReference>
<evidence type="ECO:0000256" key="3">
    <source>
        <dbReference type="ARBA" id="ARBA00022692"/>
    </source>
</evidence>
<reference evidence="15" key="1">
    <citation type="submission" date="2015-04" db="UniProtKB">
        <authorList>
            <consortium name="EnsemblPlants"/>
        </authorList>
    </citation>
    <scope>IDENTIFICATION</scope>
</reference>
<dbReference type="FunFam" id="1.10.287.70:FF:000200">
    <property type="entry name" value="Glutamate receptor 2.8"/>
    <property type="match status" value="1"/>
</dbReference>
<accession>A0A0E0A640</accession>
<name>A0A0E0A640_9ORYZ</name>
<dbReference type="Pfam" id="PF10613">
    <property type="entry name" value="Lig_chan-Glu_bd"/>
    <property type="match status" value="1"/>
</dbReference>
<feature type="transmembrane region" description="Helical" evidence="12">
    <location>
        <begin position="183"/>
        <end position="201"/>
    </location>
</feature>
<dbReference type="PANTHER" id="PTHR18966">
    <property type="entry name" value="IONOTROPIC GLUTAMATE RECEPTOR"/>
    <property type="match status" value="1"/>
</dbReference>
<dbReference type="SMART" id="SM00079">
    <property type="entry name" value="PBPe"/>
    <property type="match status" value="1"/>
</dbReference>
<dbReference type="Gene3D" id="3.40.190.10">
    <property type="entry name" value="Periplasmic binding protein-like II"/>
    <property type="match status" value="1"/>
</dbReference>
<dbReference type="SUPFAM" id="SSF81324">
    <property type="entry name" value="Voltage-gated potassium channels"/>
    <property type="match status" value="1"/>
</dbReference>
<organism evidence="15">
    <name type="scientific">Oryza glumipatula</name>
    <dbReference type="NCBI Taxonomy" id="40148"/>
    <lineage>
        <taxon>Eukaryota</taxon>
        <taxon>Viridiplantae</taxon>
        <taxon>Streptophyta</taxon>
        <taxon>Embryophyta</taxon>
        <taxon>Tracheophyta</taxon>
        <taxon>Spermatophyta</taxon>
        <taxon>Magnoliopsida</taxon>
        <taxon>Liliopsida</taxon>
        <taxon>Poales</taxon>
        <taxon>Poaceae</taxon>
        <taxon>BOP clade</taxon>
        <taxon>Oryzoideae</taxon>
        <taxon>Oryzeae</taxon>
        <taxon>Oryzinae</taxon>
        <taxon>Oryza</taxon>
    </lineage>
</organism>
<evidence type="ECO:0000256" key="11">
    <source>
        <dbReference type="SAM" id="MobiDB-lite"/>
    </source>
</evidence>
<feature type="domain" description="Ionotropic glutamate receptor C-terminal" evidence="14">
    <location>
        <begin position="65"/>
        <end position="405"/>
    </location>
</feature>
<dbReference type="InterPro" id="IPR019594">
    <property type="entry name" value="Glu/Gly-bd"/>
</dbReference>
<dbReference type="Gene3D" id="1.10.287.70">
    <property type="match status" value="1"/>
</dbReference>
<dbReference type="EnsemblPlants" id="OGLUM06G06060.3">
    <property type="protein sequence ID" value="OGLUM06G06060.3"/>
    <property type="gene ID" value="OGLUM06G06060"/>
</dbReference>
<proteinExistence type="predicted"/>
<dbReference type="GO" id="GO:0016020">
    <property type="term" value="C:membrane"/>
    <property type="evidence" value="ECO:0007669"/>
    <property type="project" value="UniProtKB-SubCell"/>
</dbReference>
<feature type="compositionally biased region" description="Basic and acidic residues" evidence="11">
    <location>
        <begin position="508"/>
        <end position="519"/>
    </location>
</feature>
<dbReference type="HOGENOM" id="CLU_007358_1_2_1"/>
<keyword evidence="5" id="KW-0406">Ion transport</keyword>
<dbReference type="AlphaFoldDB" id="A0A0E0A640"/>
<evidence type="ECO:0000256" key="5">
    <source>
        <dbReference type="ARBA" id="ARBA00023065"/>
    </source>
</evidence>
<evidence type="ECO:0000313" key="16">
    <source>
        <dbReference type="Proteomes" id="UP000026961"/>
    </source>
</evidence>
<dbReference type="Proteomes" id="UP000026961">
    <property type="component" value="Chromosome 6"/>
</dbReference>
<keyword evidence="6 12" id="KW-0472">Membrane</keyword>
<evidence type="ECO:0000256" key="8">
    <source>
        <dbReference type="ARBA" id="ARBA00023180"/>
    </source>
</evidence>
<evidence type="ECO:0000256" key="13">
    <source>
        <dbReference type="SAM" id="SignalP"/>
    </source>
</evidence>
<evidence type="ECO:0000256" key="9">
    <source>
        <dbReference type="ARBA" id="ARBA00023286"/>
    </source>
</evidence>
<evidence type="ECO:0000256" key="10">
    <source>
        <dbReference type="ARBA" id="ARBA00023303"/>
    </source>
</evidence>
<evidence type="ECO:0000256" key="7">
    <source>
        <dbReference type="ARBA" id="ARBA00023170"/>
    </source>
</evidence>
<evidence type="ECO:0000256" key="1">
    <source>
        <dbReference type="ARBA" id="ARBA00004141"/>
    </source>
</evidence>
<keyword evidence="2" id="KW-0813">Transport</keyword>
<reference evidence="15" key="2">
    <citation type="submission" date="2018-05" db="EMBL/GenBank/DDBJ databases">
        <title>OgluRS3 (Oryza glumaepatula Reference Sequence Version 3).</title>
        <authorList>
            <person name="Zhang J."/>
            <person name="Kudrna D."/>
            <person name="Lee S."/>
            <person name="Talag J."/>
            <person name="Welchert J."/>
            <person name="Wing R.A."/>
        </authorList>
    </citation>
    <scope>NUCLEOTIDE SEQUENCE [LARGE SCALE GENOMIC DNA]</scope>
</reference>
<evidence type="ECO:0000313" key="15">
    <source>
        <dbReference type="EnsemblPlants" id="OGLUM06G06060.3"/>
    </source>
</evidence>
<keyword evidence="9" id="KW-1071">Ligand-gated ion channel</keyword>
<evidence type="ECO:0000256" key="4">
    <source>
        <dbReference type="ARBA" id="ARBA00022989"/>
    </source>
</evidence>
<dbReference type="FunFam" id="3.40.190.10:FF:000150">
    <property type="entry name" value="Glutamate receptor 2.7"/>
    <property type="match status" value="1"/>
</dbReference>
<keyword evidence="13" id="KW-0732">Signal</keyword>
<feature type="chain" id="PRO_5002353226" description="Ionotropic glutamate receptor C-terminal domain-containing protein" evidence="13">
    <location>
        <begin position="25"/>
        <end position="536"/>
    </location>
</feature>
<keyword evidence="4 12" id="KW-1133">Transmembrane helix</keyword>
<evidence type="ECO:0000256" key="2">
    <source>
        <dbReference type="ARBA" id="ARBA00022448"/>
    </source>
</evidence>